<feature type="repeat" description="ANK" evidence="3">
    <location>
        <begin position="213"/>
        <end position="249"/>
    </location>
</feature>
<dbReference type="SUPFAM" id="SSF48403">
    <property type="entry name" value="Ankyrin repeat"/>
    <property type="match status" value="1"/>
</dbReference>
<evidence type="ECO:0000259" key="4">
    <source>
        <dbReference type="Pfam" id="PF12937"/>
    </source>
</evidence>
<dbReference type="Pfam" id="PF00023">
    <property type="entry name" value="Ank"/>
    <property type="match status" value="1"/>
</dbReference>
<dbReference type="Pfam" id="PF12796">
    <property type="entry name" value="Ank_2"/>
    <property type="match status" value="1"/>
</dbReference>
<accession>C4JWG7</accession>
<dbReference type="SMART" id="SM00248">
    <property type="entry name" value="ANK"/>
    <property type="match status" value="5"/>
</dbReference>
<dbReference type="EMBL" id="CH476618">
    <property type="protein sequence ID" value="EEP82044.1"/>
    <property type="molecule type" value="Genomic_DNA"/>
</dbReference>
<dbReference type="Gene3D" id="1.25.40.20">
    <property type="entry name" value="Ankyrin repeat-containing domain"/>
    <property type="match status" value="2"/>
</dbReference>
<dbReference type="CDD" id="cd09917">
    <property type="entry name" value="F-box_SF"/>
    <property type="match status" value="1"/>
</dbReference>
<dbReference type="PRINTS" id="PR01415">
    <property type="entry name" value="ANKYRIN"/>
</dbReference>
<dbReference type="HOGENOM" id="CLU_874918_0_0_1"/>
<dbReference type="VEuPathDB" id="FungiDB:UREG_06909"/>
<dbReference type="GeneID" id="8442448"/>
<protein>
    <recommendedName>
        <fullName evidence="4">F-box domain-containing protein</fullName>
    </recommendedName>
</protein>
<evidence type="ECO:0000256" key="1">
    <source>
        <dbReference type="ARBA" id="ARBA00022737"/>
    </source>
</evidence>
<evidence type="ECO:0000256" key="2">
    <source>
        <dbReference type="ARBA" id="ARBA00023043"/>
    </source>
</evidence>
<dbReference type="AlphaFoldDB" id="C4JWG7"/>
<keyword evidence="2 3" id="KW-0040">ANK repeat</keyword>
<name>C4JWG7_UNCRE</name>
<sequence>MATTFPCKAELAGMPNELLYHIAENVEDNKDLNSLVQTCRDFYDLLNPELYRRDARLSGASALWWAAERGSVETAKKAVEAGADVNSVRTIGLRHKETLLLSTVIARARAKLMNNAAKRDAVFTILEMLLENGVNVNYMEEETGFNPIESAVIDEDYEVVKLLLEHGAQIPADISGHGSFAHILIQWPGRAPSFELLELLLTHGLDANARNQSGSTALHLIAERQFKEGLEPVLALLLRHGADIHAKNGQNRTALELAMEEATFVAAQGRTKFDARVLKLFLESGADTSTVMRPRLQVVREAFEEVEKKLGRTFSFCG</sequence>
<dbReference type="Pfam" id="PF12937">
    <property type="entry name" value="F-box-like"/>
    <property type="match status" value="1"/>
</dbReference>
<dbReference type="PANTHER" id="PTHR24198">
    <property type="entry name" value="ANKYRIN REPEAT AND PROTEIN KINASE DOMAIN-CONTAINING PROTEIN"/>
    <property type="match status" value="1"/>
</dbReference>
<dbReference type="RefSeq" id="XP_002583942.1">
    <property type="nucleotide sequence ID" value="XM_002583896.1"/>
</dbReference>
<feature type="repeat" description="ANK" evidence="3">
    <location>
        <begin position="58"/>
        <end position="90"/>
    </location>
</feature>
<dbReference type="OMA" id="HRHTTIE"/>
<dbReference type="PROSITE" id="PS50297">
    <property type="entry name" value="ANK_REP_REGION"/>
    <property type="match status" value="3"/>
</dbReference>
<gene>
    <name evidence="5" type="ORF">UREG_06909</name>
</gene>
<dbReference type="PROSITE" id="PS50088">
    <property type="entry name" value="ANK_REPEAT"/>
    <property type="match status" value="3"/>
</dbReference>
<dbReference type="PANTHER" id="PTHR24198:SF165">
    <property type="entry name" value="ANKYRIN REPEAT-CONTAINING PROTEIN-RELATED"/>
    <property type="match status" value="1"/>
</dbReference>
<proteinExistence type="predicted"/>
<evidence type="ECO:0000313" key="5">
    <source>
        <dbReference type="EMBL" id="EEP82044.1"/>
    </source>
</evidence>
<dbReference type="InterPro" id="IPR036770">
    <property type="entry name" value="Ankyrin_rpt-contain_sf"/>
</dbReference>
<dbReference type="InterPro" id="IPR002110">
    <property type="entry name" value="Ankyrin_rpt"/>
</dbReference>
<dbReference type="OrthoDB" id="341259at2759"/>
<evidence type="ECO:0000256" key="3">
    <source>
        <dbReference type="PROSITE-ProRule" id="PRU00023"/>
    </source>
</evidence>
<keyword evidence="1" id="KW-0677">Repeat</keyword>
<dbReference type="InParanoid" id="C4JWG7"/>
<dbReference type="eggNOG" id="KOG0504">
    <property type="taxonomic scope" value="Eukaryota"/>
</dbReference>
<feature type="domain" description="F-box" evidence="4">
    <location>
        <begin position="13"/>
        <end position="53"/>
    </location>
</feature>
<dbReference type="Proteomes" id="UP000002058">
    <property type="component" value="Unassembled WGS sequence"/>
</dbReference>
<dbReference type="STRING" id="336963.C4JWG7"/>
<reference evidence="6" key="1">
    <citation type="journal article" date="2009" name="Genome Res.">
        <title>Comparative genomic analyses of the human fungal pathogens Coccidioides and their relatives.</title>
        <authorList>
            <person name="Sharpton T.J."/>
            <person name="Stajich J.E."/>
            <person name="Rounsley S.D."/>
            <person name="Gardner M.J."/>
            <person name="Wortman J.R."/>
            <person name="Jordar V.S."/>
            <person name="Maiti R."/>
            <person name="Kodira C.D."/>
            <person name="Neafsey D.E."/>
            <person name="Zeng Q."/>
            <person name="Hung C.-Y."/>
            <person name="McMahan C."/>
            <person name="Muszewska A."/>
            <person name="Grynberg M."/>
            <person name="Mandel M.A."/>
            <person name="Kellner E.M."/>
            <person name="Barker B.M."/>
            <person name="Galgiani J.N."/>
            <person name="Orbach M.J."/>
            <person name="Kirkland T.N."/>
            <person name="Cole G.T."/>
            <person name="Henn M.R."/>
            <person name="Birren B.W."/>
            <person name="Taylor J.W."/>
        </authorList>
    </citation>
    <scope>NUCLEOTIDE SEQUENCE [LARGE SCALE GENOMIC DNA]</scope>
    <source>
        <strain evidence="6">UAMH 1704</strain>
    </source>
</reference>
<evidence type="ECO:0000313" key="6">
    <source>
        <dbReference type="Proteomes" id="UP000002058"/>
    </source>
</evidence>
<feature type="repeat" description="ANK" evidence="3">
    <location>
        <begin position="143"/>
        <end position="175"/>
    </location>
</feature>
<keyword evidence="6" id="KW-1185">Reference proteome</keyword>
<dbReference type="KEGG" id="ure:UREG_06909"/>
<dbReference type="InterPro" id="IPR001810">
    <property type="entry name" value="F-box_dom"/>
</dbReference>
<organism evidence="5 6">
    <name type="scientific">Uncinocarpus reesii (strain UAMH 1704)</name>
    <dbReference type="NCBI Taxonomy" id="336963"/>
    <lineage>
        <taxon>Eukaryota</taxon>
        <taxon>Fungi</taxon>
        <taxon>Dikarya</taxon>
        <taxon>Ascomycota</taxon>
        <taxon>Pezizomycotina</taxon>
        <taxon>Eurotiomycetes</taxon>
        <taxon>Eurotiomycetidae</taxon>
        <taxon>Onygenales</taxon>
        <taxon>Onygenaceae</taxon>
        <taxon>Uncinocarpus</taxon>
    </lineage>
</organism>